<keyword evidence="2" id="KW-0547">Nucleotide-binding</keyword>
<dbReference type="InterPro" id="IPR032423">
    <property type="entry name" value="AAA_assoc_2"/>
</dbReference>
<dbReference type="Gene3D" id="1.10.8.60">
    <property type="match status" value="1"/>
</dbReference>
<evidence type="ECO:0000313" key="6">
    <source>
        <dbReference type="Proteomes" id="UP001314903"/>
    </source>
</evidence>
<name>A0ABS4KJ55_9FIRM</name>
<dbReference type="Gene3D" id="3.40.50.300">
    <property type="entry name" value="P-loop containing nucleotide triphosphate hydrolases"/>
    <property type="match status" value="1"/>
</dbReference>
<sequence>MKKPLAEYLRPSDIDDIVGQSHLTGENGVIYRAIKKSIIPNMIFYGPPGVGKTSVANVIAQKSGKSMHMLNATQSNTSEMKEVLGWSKSGAIYKKDIIYIDEIQSFNKKQQQVLLDHIEKGDITLIASTTENPYHYVYKALLSRCLVLEFNEININDIENNLKKIIKRLNKEGYSIFYKEETIKKISSYSDGDMRKGINLLELIIQLYYENEKLSIDNNLLENLNISKQMVYDLKGDSHYDALSAFQKSIRGSDVDAALHYLARIIKAGDLKSICRRLLVIASEDIGLAYPNAISIVKSCVDSAIQLGFPEAKIPLSQAVILLSMSPKSNSAVNAIASAEKDLEESFVSDVPLHLKDSHYDGAEKMSRGTDYKYPHDYENSYVYQEYLPKSLKGKIYYKPKENKFEKGLKDYIDKIKNI</sequence>
<evidence type="ECO:0000256" key="1">
    <source>
        <dbReference type="ARBA" id="ARBA00008959"/>
    </source>
</evidence>
<dbReference type="Pfam" id="PF00004">
    <property type="entry name" value="AAA"/>
    <property type="match status" value="1"/>
</dbReference>
<dbReference type="SMART" id="SM00382">
    <property type="entry name" value="AAA"/>
    <property type="match status" value="1"/>
</dbReference>
<reference evidence="5 6" key="1">
    <citation type="submission" date="2021-03" db="EMBL/GenBank/DDBJ databases">
        <title>Genomic Encyclopedia of Type Strains, Phase IV (KMG-IV): sequencing the most valuable type-strain genomes for metagenomic binning, comparative biology and taxonomic classification.</title>
        <authorList>
            <person name="Goeker M."/>
        </authorList>
    </citation>
    <scope>NUCLEOTIDE SEQUENCE [LARGE SCALE GENOMIC DNA]</scope>
    <source>
        <strain evidence="5 6">DSM 27512</strain>
    </source>
</reference>
<dbReference type="CDD" id="cd18139">
    <property type="entry name" value="HLD_clamp_RarA"/>
    <property type="match status" value="1"/>
</dbReference>
<feature type="domain" description="AAA+ ATPase" evidence="4">
    <location>
        <begin position="38"/>
        <end position="154"/>
    </location>
</feature>
<dbReference type="RefSeq" id="WP_209660864.1">
    <property type="nucleotide sequence ID" value="NZ_JAGGLI010000016.1"/>
</dbReference>
<organism evidence="5 6">
    <name type="scientific">Acetoanaerobium pronyense</name>
    <dbReference type="NCBI Taxonomy" id="1482736"/>
    <lineage>
        <taxon>Bacteria</taxon>
        <taxon>Bacillati</taxon>
        <taxon>Bacillota</taxon>
        <taxon>Clostridia</taxon>
        <taxon>Peptostreptococcales</taxon>
        <taxon>Filifactoraceae</taxon>
        <taxon>Acetoanaerobium</taxon>
    </lineage>
</organism>
<dbReference type="CDD" id="cd00009">
    <property type="entry name" value="AAA"/>
    <property type="match status" value="1"/>
</dbReference>
<evidence type="ECO:0000259" key="4">
    <source>
        <dbReference type="SMART" id="SM00382"/>
    </source>
</evidence>
<dbReference type="InterPro" id="IPR003593">
    <property type="entry name" value="AAA+_ATPase"/>
</dbReference>
<dbReference type="InterPro" id="IPR003959">
    <property type="entry name" value="ATPase_AAA_core"/>
</dbReference>
<evidence type="ECO:0000313" key="5">
    <source>
        <dbReference type="EMBL" id="MBP2027802.1"/>
    </source>
</evidence>
<accession>A0ABS4KJ55</accession>
<keyword evidence="6" id="KW-1185">Reference proteome</keyword>
<dbReference type="Pfam" id="PF12002">
    <property type="entry name" value="MgsA_C"/>
    <property type="match status" value="1"/>
</dbReference>
<evidence type="ECO:0000256" key="3">
    <source>
        <dbReference type="ARBA" id="ARBA00022840"/>
    </source>
</evidence>
<dbReference type="Pfam" id="PF16193">
    <property type="entry name" value="AAA_assoc_2"/>
    <property type="match status" value="1"/>
</dbReference>
<gene>
    <name evidence="5" type="ORF">J2Z35_001600</name>
</gene>
<dbReference type="InterPro" id="IPR051314">
    <property type="entry name" value="AAA_ATPase_RarA/MGS1/WRNIP1"/>
</dbReference>
<dbReference type="SUPFAM" id="SSF52540">
    <property type="entry name" value="P-loop containing nucleoside triphosphate hydrolases"/>
    <property type="match status" value="1"/>
</dbReference>
<dbReference type="SUPFAM" id="SSF48019">
    <property type="entry name" value="post-AAA+ oligomerization domain-like"/>
    <property type="match status" value="1"/>
</dbReference>
<comment type="caution">
    <text evidence="5">The sequence shown here is derived from an EMBL/GenBank/DDBJ whole genome shotgun (WGS) entry which is preliminary data.</text>
</comment>
<dbReference type="InterPro" id="IPR027417">
    <property type="entry name" value="P-loop_NTPase"/>
</dbReference>
<keyword evidence="3" id="KW-0067">ATP-binding</keyword>
<proteinExistence type="inferred from homology"/>
<dbReference type="Proteomes" id="UP001314903">
    <property type="component" value="Unassembled WGS sequence"/>
</dbReference>
<protein>
    <submittedName>
        <fullName evidence="5">ATPase</fullName>
    </submittedName>
</protein>
<dbReference type="Gene3D" id="1.10.3710.10">
    <property type="entry name" value="DNA polymerase III clamp loader subunits, C-terminal domain"/>
    <property type="match status" value="1"/>
</dbReference>
<dbReference type="PANTHER" id="PTHR13779">
    <property type="entry name" value="WERNER HELICASE-INTERACTING PROTEIN 1 FAMILY MEMBER"/>
    <property type="match status" value="1"/>
</dbReference>
<evidence type="ECO:0000256" key="2">
    <source>
        <dbReference type="ARBA" id="ARBA00022741"/>
    </source>
</evidence>
<comment type="similarity">
    <text evidence="1">Belongs to the AAA ATPase family. RarA/MGS1/WRNIP1 subfamily.</text>
</comment>
<dbReference type="EMBL" id="JAGGLI010000016">
    <property type="protein sequence ID" value="MBP2027802.1"/>
    <property type="molecule type" value="Genomic_DNA"/>
</dbReference>
<dbReference type="Gene3D" id="1.20.272.10">
    <property type="match status" value="1"/>
</dbReference>
<dbReference type="InterPro" id="IPR008921">
    <property type="entry name" value="DNA_pol3_clamp-load_cplx_C"/>
</dbReference>
<dbReference type="InterPro" id="IPR021886">
    <property type="entry name" value="MgsA_C"/>
</dbReference>
<dbReference type="PANTHER" id="PTHR13779:SF7">
    <property type="entry name" value="ATPASE WRNIP1"/>
    <property type="match status" value="1"/>
</dbReference>